<protein>
    <submittedName>
        <fullName evidence="1">Uncharacterized protein</fullName>
    </submittedName>
</protein>
<name>A0A117RGC5_9ACTN</name>
<gene>
    <name evidence="1" type="ORF">AQJ64_00865</name>
</gene>
<comment type="caution">
    <text evidence="1">The sequence shown here is derived from an EMBL/GenBank/DDBJ whole genome shotgun (WGS) entry which is preliminary data.</text>
</comment>
<dbReference type="Proteomes" id="UP000052982">
    <property type="component" value="Unassembled WGS sequence"/>
</dbReference>
<accession>A0A117RGC5</accession>
<dbReference type="AlphaFoldDB" id="A0A117RGC5"/>
<keyword evidence="2" id="KW-1185">Reference proteome</keyword>
<reference evidence="1 2" key="1">
    <citation type="submission" date="2015-10" db="EMBL/GenBank/DDBJ databases">
        <title>Draft genome sequence of Streptomyces griseoruber DSM 40281, type strain for the species Streptomyces griseoruber.</title>
        <authorList>
            <person name="Ruckert C."/>
            <person name="Winkler A."/>
            <person name="Kalinowski J."/>
            <person name="Kampfer P."/>
            <person name="Glaeser S."/>
        </authorList>
    </citation>
    <scope>NUCLEOTIDE SEQUENCE [LARGE SCALE GENOMIC DNA]</scope>
    <source>
        <strain evidence="1 2">DSM 40281</strain>
    </source>
</reference>
<evidence type="ECO:0000313" key="1">
    <source>
        <dbReference type="EMBL" id="KUN89263.1"/>
    </source>
</evidence>
<proteinExistence type="predicted"/>
<organism evidence="1 2">
    <name type="scientific">Streptomyces griseoruber</name>
    <dbReference type="NCBI Taxonomy" id="1943"/>
    <lineage>
        <taxon>Bacteria</taxon>
        <taxon>Bacillati</taxon>
        <taxon>Actinomycetota</taxon>
        <taxon>Actinomycetes</taxon>
        <taxon>Kitasatosporales</taxon>
        <taxon>Streptomycetaceae</taxon>
        <taxon>Streptomyces</taxon>
    </lineage>
</organism>
<sequence length="62" mass="6818">MWFSAVLGFGAVGEHAPRQGARQNGADDELTDQSRVHVRADLATTLGRGGILEQFLREPVRR</sequence>
<evidence type="ECO:0000313" key="2">
    <source>
        <dbReference type="Proteomes" id="UP000052982"/>
    </source>
</evidence>
<dbReference type="EMBL" id="LMWW01000001">
    <property type="protein sequence ID" value="KUN89263.1"/>
    <property type="molecule type" value="Genomic_DNA"/>
</dbReference>